<keyword evidence="10" id="KW-1185">Reference proteome</keyword>
<sequence>MITAVDTNVLLDVLGGDEDFGRPSAVALRQATADGKLVACDAVWAETALWFPSGAACTERLAAMGIAYDAISVGAAEVAADIWRSRRRTGGRRRDRVVADFLIGAHAITQADRLLTRDRGFYRSQFAGLTVLDPTDAS</sequence>
<dbReference type="EMBL" id="CP088295">
    <property type="protein sequence ID" value="UUY03228.1"/>
    <property type="molecule type" value="Genomic_DNA"/>
</dbReference>
<dbReference type="InterPro" id="IPR002716">
    <property type="entry name" value="PIN_dom"/>
</dbReference>
<evidence type="ECO:0000256" key="3">
    <source>
        <dbReference type="ARBA" id="ARBA00022722"/>
    </source>
</evidence>
<feature type="domain" description="PIN" evidence="8">
    <location>
        <begin position="5"/>
        <end position="123"/>
    </location>
</feature>
<organism evidence="9 10">
    <name type="scientific">Svornostia abyssi</name>
    <dbReference type="NCBI Taxonomy" id="2898438"/>
    <lineage>
        <taxon>Bacteria</taxon>
        <taxon>Bacillati</taxon>
        <taxon>Actinomycetota</taxon>
        <taxon>Thermoleophilia</taxon>
        <taxon>Solirubrobacterales</taxon>
        <taxon>Baekduiaceae</taxon>
        <taxon>Svornostia</taxon>
    </lineage>
</organism>
<dbReference type="SUPFAM" id="SSF88723">
    <property type="entry name" value="PIN domain-like"/>
    <property type="match status" value="1"/>
</dbReference>
<keyword evidence="4" id="KW-0479">Metal-binding</keyword>
<evidence type="ECO:0000259" key="8">
    <source>
        <dbReference type="Pfam" id="PF01850"/>
    </source>
</evidence>
<evidence type="ECO:0000256" key="6">
    <source>
        <dbReference type="ARBA" id="ARBA00022842"/>
    </source>
</evidence>
<evidence type="ECO:0000313" key="9">
    <source>
        <dbReference type="EMBL" id="UUY03228.1"/>
    </source>
</evidence>
<name>A0ABY5PF08_9ACTN</name>
<dbReference type="PANTHER" id="PTHR33653">
    <property type="entry name" value="RIBONUCLEASE VAPC2"/>
    <property type="match status" value="1"/>
</dbReference>
<dbReference type="Pfam" id="PF01850">
    <property type="entry name" value="PIN"/>
    <property type="match status" value="1"/>
</dbReference>
<comment type="similarity">
    <text evidence="7">Belongs to the PINc/VapC protein family.</text>
</comment>
<evidence type="ECO:0000256" key="1">
    <source>
        <dbReference type="ARBA" id="ARBA00001946"/>
    </source>
</evidence>
<evidence type="ECO:0000256" key="4">
    <source>
        <dbReference type="ARBA" id="ARBA00022723"/>
    </source>
</evidence>
<reference evidence="10" key="1">
    <citation type="submission" date="2021-11" db="EMBL/GenBank/DDBJ databases">
        <title>Cultivation dependent microbiological survey of springs from the worlds oldest radium mine currently devoted to the extraction of radon-saturated water.</title>
        <authorList>
            <person name="Kapinusova G."/>
            <person name="Smrhova T."/>
            <person name="Strejcek M."/>
            <person name="Suman J."/>
            <person name="Jani K."/>
            <person name="Pajer P."/>
            <person name="Uhlik O."/>
        </authorList>
    </citation>
    <scope>NUCLEOTIDE SEQUENCE [LARGE SCALE GENOMIC DNA]</scope>
    <source>
        <strain evidence="10">J379</strain>
    </source>
</reference>
<evidence type="ECO:0000256" key="2">
    <source>
        <dbReference type="ARBA" id="ARBA00022649"/>
    </source>
</evidence>
<keyword evidence="5" id="KW-0378">Hydrolase</keyword>
<dbReference type="RefSeq" id="WP_353863740.1">
    <property type="nucleotide sequence ID" value="NZ_CP088295.1"/>
</dbReference>
<proteinExistence type="inferred from homology"/>
<evidence type="ECO:0000256" key="7">
    <source>
        <dbReference type="ARBA" id="ARBA00038093"/>
    </source>
</evidence>
<dbReference type="PANTHER" id="PTHR33653:SF1">
    <property type="entry name" value="RIBONUCLEASE VAPC2"/>
    <property type="match status" value="1"/>
</dbReference>
<dbReference type="Proteomes" id="UP001058860">
    <property type="component" value="Chromosome"/>
</dbReference>
<comment type="cofactor">
    <cofactor evidence="1">
        <name>Mg(2+)</name>
        <dbReference type="ChEBI" id="CHEBI:18420"/>
    </cofactor>
</comment>
<protein>
    <submittedName>
        <fullName evidence="9">PIN domain-containing protein</fullName>
    </submittedName>
</protein>
<keyword evidence="2" id="KW-1277">Toxin-antitoxin system</keyword>
<dbReference type="CDD" id="cd09854">
    <property type="entry name" value="PIN_VapC-like"/>
    <property type="match status" value="1"/>
</dbReference>
<dbReference type="InterPro" id="IPR029060">
    <property type="entry name" value="PIN-like_dom_sf"/>
</dbReference>
<gene>
    <name evidence="9" type="ORF">LRS13_21545</name>
</gene>
<evidence type="ECO:0000256" key="5">
    <source>
        <dbReference type="ARBA" id="ARBA00022801"/>
    </source>
</evidence>
<dbReference type="InterPro" id="IPR050556">
    <property type="entry name" value="Type_II_TA_system_RNase"/>
</dbReference>
<accession>A0ABY5PF08</accession>
<keyword evidence="6" id="KW-0460">Magnesium</keyword>
<keyword evidence="3" id="KW-0540">Nuclease</keyword>
<evidence type="ECO:0000313" key="10">
    <source>
        <dbReference type="Proteomes" id="UP001058860"/>
    </source>
</evidence>
<dbReference type="Gene3D" id="3.40.50.1010">
    <property type="entry name" value="5'-nuclease"/>
    <property type="match status" value="1"/>
</dbReference>